<keyword evidence="2" id="KW-1185">Reference proteome</keyword>
<gene>
    <name evidence="1" type="ORF">GCT13_38720</name>
</gene>
<reference evidence="1 2" key="1">
    <citation type="submission" date="2019-10" db="EMBL/GenBank/DDBJ databases">
        <title>Paraburkholderia sp. isolated from nodules of Mimosa pudica from Brazilian Atlantic Forest soils.</title>
        <authorList>
            <person name="Paulitsch F."/>
            <person name="Hungria M."/>
            <person name="Dall'Agnol R."/>
        </authorList>
    </citation>
    <scope>NUCLEOTIDE SEQUENCE [LARGE SCALE GENOMIC DNA]</scope>
    <source>
        <strain evidence="1 2">CNPSo 3157</strain>
    </source>
</reference>
<organism evidence="1 2">
    <name type="scientific">Paraburkholderia franconis</name>
    <dbReference type="NCBI Taxonomy" id="2654983"/>
    <lineage>
        <taxon>Bacteria</taxon>
        <taxon>Pseudomonadati</taxon>
        <taxon>Pseudomonadota</taxon>
        <taxon>Betaproteobacteria</taxon>
        <taxon>Burkholderiales</taxon>
        <taxon>Burkholderiaceae</taxon>
        <taxon>Paraburkholderia</taxon>
    </lineage>
</organism>
<evidence type="ECO:0000313" key="2">
    <source>
        <dbReference type="Proteomes" id="UP000484381"/>
    </source>
</evidence>
<proteinExistence type="predicted"/>
<accession>A0A7X1NIR1</accession>
<dbReference type="RefSeq" id="WP_152767230.1">
    <property type="nucleotide sequence ID" value="NZ_WHNP01000071.1"/>
</dbReference>
<dbReference type="Proteomes" id="UP000484381">
    <property type="component" value="Unassembled WGS sequence"/>
</dbReference>
<evidence type="ECO:0000313" key="1">
    <source>
        <dbReference type="EMBL" id="MPW22597.1"/>
    </source>
</evidence>
<dbReference type="AlphaFoldDB" id="A0A7X1NIR1"/>
<protein>
    <submittedName>
        <fullName evidence="1">Uncharacterized protein</fullName>
    </submittedName>
</protein>
<dbReference type="EMBL" id="WHNP01000071">
    <property type="protein sequence ID" value="MPW22597.1"/>
    <property type="molecule type" value="Genomic_DNA"/>
</dbReference>
<sequence>MSVEATINPQIRLCIIIEPDSTGHRWHHVQWIAQANFAICEAASLTSFIDLFRFGGVVANALAKGSDI</sequence>
<comment type="caution">
    <text evidence="1">The sequence shown here is derived from an EMBL/GenBank/DDBJ whole genome shotgun (WGS) entry which is preliminary data.</text>
</comment>
<name>A0A7X1NIR1_9BURK</name>